<evidence type="ECO:0000313" key="2">
    <source>
        <dbReference type="EMBL" id="CAG6478624.1"/>
    </source>
</evidence>
<reference evidence="2" key="1">
    <citation type="submission" date="2021-05" db="EMBL/GenBank/DDBJ databases">
        <authorList>
            <person name="Alioto T."/>
            <person name="Alioto T."/>
            <person name="Gomez Garrido J."/>
        </authorList>
    </citation>
    <scope>NUCLEOTIDE SEQUENCE</scope>
</reference>
<dbReference type="EMBL" id="HBUE01083518">
    <property type="protein sequence ID" value="CAG6478624.1"/>
    <property type="molecule type" value="Transcribed_RNA"/>
</dbReference>
<feature type="compositionally biased region" description="Polar residues" evidence="1">
    <location>
        <begin position="99"/>
        <end position="110"/>
    </location>
</feature>
<name>A0A8D8BR14_CULPI</name>
<organism evidence="2">
    <name type="scientific">Culex pipiens</name>
    <name type="common">House mosquito</name>
    <dbReference type="NCBI Taxonomy" id="7175"/>
    <lineage>
        <taxon>Eukaryota</taxon>
        <taxon>Metazoa</taxon>
        <taxon>Ecdysozoa</taxon>
        <taxon>Arthropoda</taxon>
        <taxon>Hexapoda</taxon>
        <taxon>Insecta</taxon>
        <taxon>Pterygota</taxon>
        <taxon>Neoptera</taxon>
        <taxon>Endopterygota</taxon>
        <taxon>Diptera</taxon>
        <taxon>Nematocera</taxon>
        <taxon>Culicoidea</taxon>
        <taxon>Culicidae</taxon>
        <taxon>Culicinae</taxon>
        <taxon>Culicini</taxon>
        <taxon>Culex</taxon>
        <taxon>Culex</taxon>
    </lineage>
</organism>
<evidence type="ECO:0000256" key="1">
    <source>
        <dbReference type="SAM" id="MobiDB-lite"/>
    </source>
</evidence>
<proteinExistence type="predicted"/>
<sequence>MSKTGGRAPQMSTQVVDRPKTLEIIRAGLSSWCGPRLTGSKSAGRAACRRGHLMNSDGGFFILKQRICDGVLRGRMALVFRRRPSWSRHQMPGADSAGARTTSLPILSRF</sequence>
<protein>
    <submittedName>
        <fullName evidence="2">(northern house mosquito) hypothetical protein</fullName>
    </submittedName>
</protein>
<accession>A0A8D8BR14</accession>
<feature type="region of interest" description="Disordered" evidence="1">
    <location>
        <begin position="87"/>
        <end position="110"/>
    </location>
</feature>
<dbReference type="AlphaFoldDB" id="A0A8D8BR14"/>